<accession>A0ABW2UUI4</accession>
<evidence type="ECO:0000313" key="1">
    <source>
        <dbReference type="EMBL" id="MFC7747582.1"/>
    </source>
</evidence>
<protein>
    <submittedName>
        <fullName evidence="1">Uncharacterized protein</fullName>
    </submittedName>
</protein>
<gene>
    <name evidence="1" type="ORF">ACFQU8_10140</name>
</gene>
<dbReference type="RefSeq" id="WP_382359511.1">
    <property type="nucleotide sequence ID" value="NZ_JBHTGR010000050.1"/>
</dbReference>
<dbReference type="EMBL" id="JBHTGR010000050">
    <property type="protein sequence ID" value="MFC7747582.1"/>
    <property type="molecule type" value="Genomic_DNA"/>
</dbReference>
<organism evidence="1 2">
    <name type="scientific">Lentibacillus kimchii</name>
    <dbReference type="NCBI Taxonomy" id="1542911"/>
    <lineage>
        <taxon>Bacteria</taxon>
        <taxon>Bacillati</taxon>
        <taxon>Bacillota</taxon>
        <taxon>Bacilli</taxon>
        <taxon>Bacillales</taxon>
        <taxon>Bacillaceae</taxon>
        <taxon>Lentibacillus</taxon>
    </lineage>
</organism>
<evidence type="ECO:0000313" key="2">
    <source>
        <dbReference type="Proteomes" id="UP001596620"/>
    </source>
</evidence>
<reference evidence="2" key="1">
    <citation type="journal article" date="2019" name="Int. J. Syst. Evol. Microbiol.">
        <title>The Global Catalogue of Microorganisms (GCM) 10K type strain sequencing project: providing services to taxonomists for standard genome sequencing and annotation.</title>
        <authorList>
            <consortium name="The Broad Institute Genomics Platform"/>
            <consortium name="The Broad Institute Genome Sequencing Center for Infectious Disease"/>
            <person name="Wu L."/>
            <person name="Ma J."/>
        </authorList>
    </citation>
    <scope>NUCLEOTIDE SEQUENCE [LARGE SCALE GENOMIC DNA]</scope>
    <source>
        <strain evidence="2">JCM 30234</strain>
    </source>
</reference>
<comment type="caution">
    <text evidence="1">The sequence shown here is derived from an EMBL/GenBank/DDBJ whole genome shotgun (WGS) entry which is preliminary data.</text>
</comment>
<sequence>MDNLRESKELPFFARNHSGKVDIKYGVNNDPTTWGLSELEMPINIETAKGFPLCEANVVYDGKGYHSVFGWIQTIYMDIKDVDQQSAFVDVGALFKESDMPFFSFGNLPTLFDAPCIKNVSNMDWTANAFLVMAGNIMMTKDVYYVIGFEWGYEIINEIPQIKPIKELKTEDWNAKTNFLNKEYVNWDFKKGYTAVHEK</sequence>
<dbReference type="Proteomes" id="UP001596620">
    <property type="component" value="Unassembled WGS sequence"/>
</dbReference>
<proteinExistence type="predicted"/>
<name>A0ABW2UUI4_9BACI</name>
<keyword evidence="2" id="KW-1185">Reference proteome</keyword>